<proteinExistence type="predicted"/>
<organism evidence="1 2">
    <name type="scientific">Oerskovia turbata</name>
    <dbReference type="NCBI Taxonomy" id="1713"/>
    <lineage>
        <taxon>Bacteria</taxon>
        <taxon>Bacillati</taxon>
        <taxon>Actinomycetota</taxon>
        <taxon>Actinomycetes</taxon>
        <taxon>Micrococcales</taxon>
        <taxon>Cellulomonadaceae</taxon>
        <taxon>Oerskovia</taxon>
    </lineage>
</organism>
<name>A0A4Q1L2I7_9CELL</name>
<sequence>MTRRTGGGRRPVRRGPGLIGRVVAGAVVCAVGSGTLVGCGLGTPPRQQVEWILVSEEGASLDLGVYAGGSTCTDADGIEVEEGARRVEVRAFVQRTRGACSEDFGVRLTTVELEEPLGDRTLVGCAGDAVQVKGWGLDPDTDCAEKKPGLVPGTIDVPVG</sequence>
<dbReference type="RefSeq" id="WP_157283414.1">
    <property type="nucleotide sequence ID" value="NZ_SDJQ01000006.1"/>
</dbReference>
<protein>
    <submittedName>
        <fullName evidence="1">Uncharacterized protein</fullName>
    </submittedName>
</protein>
<dbReference type="EMBL" id="SDJQ01000006">
    <property type="protein sequence ID" value="RXR35964.1"/>
    <property type="molecule type" value="Genomic_DNA"/>
</dbReference>
<comment type="caution">
    <text evidence="1">The sequence shown here is derived from an EMBL/GenBank/DDBJ whole genome shotgun (WGS) entry which is preliminary data.</text>
</comment>
<dbReference type="Proteomes" id="UP000289805">
    <property type="component" value="Unassembled WGS sequence"/>
</dbReference>
<reference evidence="1 2" key="1">
    <citation type="submission" date="2019-01" db="EMBL/GenBank/DDBJ databases">
        <title>Oerskovia turbata Genome sequencing and assembly.</title>
        <authorList>
            <person name="Dou T."/>
        </authorList>
    </citation>
    <scope>NUCLEOTIDE SEQUENCE [LARGE SCALE GENOMIC DNA]</scope>
    <source>
        <strain evidence="1 2">JCM12123</strain>
    </source>
</reference>
<dbReference type="AlphaFoldDB" id="A0A4Q1L2I7"/>
<gene>
    <name evidence="1" type="ORF">EQW78_04100</name>
</gene>
<accession>A0A4Q1L2I7</accession>
<evidence type="ECO:0000313" key="1">
    <source>
        <dbReference type="EMBL" id="RXR35964.1"/>
    </source>
</evidence>
<evidence type="ECO:0000313" key="2">
    <source>
        <dbReference type="Proteomes" id="UP000289805"/>
    </source>
</evidence>